<proteinExistence type="predicted"/>
<gene>
    <name evidence="1" type="ORF">T4B_6695</name>
</gene>
<keyword evidence="2" id="KW-1185">Reference proteome</keyword>
<reference evidence="1 2" key="1">
    <citation type="submission" date="2015-01" db="EMBL/GenBank/DDBJ databases">
        <title>Evolution of Trichinella species and genotypes.</title>
        <authorList>
            <person name="Korhonen P.K."/>
            <person name="Edoardo P."/>
            <person name="Giuseppe L.R."/>
            <person name="Gasser R.B."/>
        </authorList>
    </citation>
    <scope>NUCLEOTIDE SEQUENCE [LARGE SCALE GENOMIC DNA]</scope>
    <source>
        <strain evidence="1">ISS588</strain>
    </source>
</reference>
<dbReference type="Proteomes" id="UP000054805">
    <property type="component" value="Unassembled WGS sequence"/>
</dbReference>
<protein>
    <submittedName>
        <fullName evidence="1">Uncharacterized protein</fullName>
    </submittedName>
</protein>
<dbReference type="AlphaFoldDB" id="A0A0V1JDW3"/>
<evidence type="ECO:0000313" key="2">
    <source>
        <dbReference type="Proteomes" id="UP000054805"/>
    </source>
</evidence>
<sequence>MVKLASFYYIPPFLNIPQGSICDLLSHEDHDYPCPYHETAIFISYCREWIQKFCTFERSSTKASQLQSDKLTAFRDVWTMFIENLKNCTVHFGAQHSRICDEETDFTVENYCKALNALTVKSALNENSSSLYSVSMTINEWPRSVQW</sequence>
<name>A0A0V1JDW3_TRIPS</name>
<organism evidence="1 2">
    <name type="scientific">Trichinella pseudospiralis</name>
    <name type="common">Parasitic roundworm</name>
    <dbReference type="NCBI Taxonomy" id="6337"/>
    <lineage>
        <taxon>Eukaryota</taxon>
        <taxon>Metazoa</taxon>
        <taxon>Ecdysozoa</taxon>
        <taxon>Nematoda</taxon>
        <taxon>Enoplea</taxon>
        <taxon>Dorylaimia</taxon>
        <taxon>Trichinellida</taxon>
        <taxon>Trichinellidae</taxon>
        <taxon>Trichinella</taxon>
    </lineage>
</organism>
<comment type="caution">
    <text evidence="1">The sequence shown here is derived from an EMBL/GenBank/DDBJ whole genome shotgun (WGS) entry which is preliminary data.</text>
</comment>
<evidence type="ECO:0000313" key="1">
    <source>
        <dbReference type="EMBL" id="KRZ33152.1"/>
    </source>
</evidence>
<dbReference type="EMBL" id="JYDS01000011">
    <property type="protein sequence ID" value="KRZ33152.1"/>
    <property type="molecule type" value="Genomic_DNA"/>
</dbReference>
<accession>A0A0V1JDW3</accession>